<proteinExistence type="predicted"/>
<evidence type="ECO:0000313" key="4">
    <source>
        <dbReference type="Proteomes" id="UP001174208"/>
    </source>
</evidence>
<protein>
    <submittedName>
        <fullName evidence="3">DUF1254 domain-containing protein</fullName>
    </submittedName>
</protein>
<dbReference type="EMBL" id="JAROCF010000001">
    <property type="protein sequence ID" value="MDN4614285.1"/>
    <property type="molecule type" value="Genomic_DNA"/>
</dbReference>
<dbReference type="Pfam" id="PF06742">
    <property type="entry name" value="DUF1214"/>
    <property type="match status" value="1"/>
</dbReference>
<accession>A0ABT8KA03</accession>
<dbReference type="Gene3D" id="2.60.40.1610">
    <property type="entry name" value="Domain of unknown function DUF1254"/>
    <property type="match status" value="1"/>
</dbReference>
<dbReference type="InterPro" id="IPR037049">
    <property type="entry name" value="DUF1214_C_sf"/>
</dbReference>
<keyword evidence="4" id="KW-1185">Reference proteome</keyword>
<evidence type="ECO:0000259" key="1">
    <source>
        <dbReference type="Pfam" id="PF06742"/>
    </source>
</evidence>
<dbReference type="Pfam" id="PF06863">
    <property type="entry name" value="DUF1254"/>
    <property type="match status" value="1"/>
</dbReference>
<dbReference type="InterPro" id="IPR010621">
    <property type="entry name" value="DUF1214"/>
</dbReference>
<evidence type="ECO:0000259" key="2">
    <source>
        <dbReference type="Pfam" id="PF06863"/>
    </source>
</evidence>
<feature type="domain" description="DUF1254" evidence="2">
    <location>
        <begin position="48"/>
        <end position="181"/>
    </location>
</feature>
<organism evidence="3 4">
    <name type="scientific">Leifsonia williamsii</name>
    <dbReference type="NCBI Taxonomy" id="3035919"/>
    <lineage>
        <taxon>Bacteria</taxon>
        <taxon>Bacillati</taxon>
        <taxon>Actinomycetota</taxon>
        <taxon>Actinomycetes</taxon>
        <taxon>Micrococcales</taxon>
        <taxon>Microbacteriaceae</taxon>
        <taxon>Leifsonia</taxon>
    </lineage>
</organism>
<dbReference type="Gene3D" id="2.60.120.600">
    <property type="entry name" value="Domain of unknown function DUF1214, C-terminal domain"/>
    <property type="match status" value="1"/>
</dbReference>
<dbReference type="InterPro" id="IPR037050">
    <property type="entry name" value="DUF1254_sf"/>
</dbReference>
<comment type="caution">
    <text evidence="3">The sequence shown here is derived from an EMBL/GenBank/DDBJ whole genome shotgun (WGS) entry which is preliminary data.</text>
</comment>
<dbReference type="PANTHER" id="PTHR36509:SF2">
    <property type="entry name" value="BLL3101 PROTEIN"/>
    <property type="match status" value="1"/>
</dbReference>
<gene>
    <name evidence="3" type="ORF">P5G50_07465</name>
</gene>
<evidence type="ECO:0000313" key="3">
    <source>
        <dbReference type="EMBL" id="MDN4614285.1"/>
    </source>
</evidence>
<dbReference type="PANTHER" id="PTHR36509">
    <property type="entry name" value="BLL3101 PROTEIN"/>
    <property type="match status" value="1"/>
</dbReference>
<dbReference type="Proteomes" id="UP001174208">
    <property type="component" value="Unassembled WGS sequence"/>
</dbReference>
<dbReference type="RefSeq" id="WP_301211350.1">
    <property type="nucleotide sequence ID" value="NZ_JAROCF010000001.1"/>
</dbReference>
<reference evidence="3" key="1">
    <citation type="submission" date="2023-06" db="EMBL/GenBank/DDBJ databases">
        <title>MT1 and MT2 Draft Genomes of Novel Species.</title>
        <authorList>
            <person name="Venkateswaran K."/>
        </authorList>
    </citation>
    <scope>NUCLEOTIDE SEQUENCE</scope>
    <source>
        <strain evidence="3">F6_8S_P_1B</strain>
    </source>
</reference>
<dbReference type="InterPro" id="IPR010679">
    <property type="entry name" value="DUF1254"/>
</dbReference>
<name>A0ABT8KA03_9MICO</name>
<sequence>MTEHGLTEQWAELASEAYVVGFPLVFDLEQVDRFTRLGIGSVPPTSLNSFGHARTLAGPADAFVSINNDTLYSIAQIDLGVGPVLLSVPEAGERYYVLQFVDAWTNNFAYVGTRATGGGAGEFLLVPPGWEAPADVPETAESPTVIRFPTRVGTIVGRWAVAGEADLSAVHALQDALSLVPLRRSLTPPDGIPPVPPAATEALTFFERMRVWSQAFPPAQRDLAALASYAELGLTGDVPVPDLPEQLMQALETGYAVGKEALQGGLRSSAGVVDHWQLNLHAFDYNLDFFEVGALDEPEWRLDDQKTRYATRAAAALGGLWGNHAYEAAYASTYEDADGAPLSGEHVYRLRLSPTPPVGAFWSLTMYDLPEYFLVENPIGRYSIGDRTEGIVYDDDGGLTITMSATRPTDPTAAANWLPAPEGEFRPLLRMYAPGDDVLTGAYRLPAIERIG</sequence>
<feature type="domain" description="DUF1214" evidence="1">
    <location>
        <begin position="327"/>
        <end position="435"/>
    </location>
</feature>
<dbReference type="SUPFAM" id="SSF160935">
    <property type="entry name" value="VPA0735-like"/>
    <property type="match status" value="1"/>
</dbReference>